<evidence type="ECO:0008006" key="5">
    <source>
        <dbReference type="Google" id="ProtNLM"/>
    </source>
</evidence>
<keyword evidence="1" id="KW-0677">Repeat</keyword>
<gene>
    <name evidence="3" type="ORF">HKN21_09715</name>
</gene>
<dbReference type="PANTHER" id="PTHR44858">
    <property type="entry name" value="TETRATRICOPEPTIDE REPEAT PROTEIN 6"/>
    <property type="match status" value="1"/>
</dbReference>
<keyword evidence="2" id="KW-0802">TPR repeat</keyword>
<evidence type="ECO:0000256" key="2">
    <source>
        <dbReference type="ARBA" id="ARBA00022803"/>
    </source>
</evidence>
<dbReference type="SMART" id="SM00028">
    <property type="entry name" value="TPR"/>
    <property type="match status" value="4"/>
</dbReference>
<dbReference type="PANTHER" id="PTHR44858:SF1">
    <property type="entry name" value="UDP-N-ACETYLGLUCOSAMINE--PEPTIDE N-ACETYLGLUCOSAMINYLTRANSFERASE SPINDLY-RELATED"/>
    <property type="match status" value="1"/>
</dbReference>
<evidence type="ECO:0000313" key="4">
    <source>
        <dbReference type="Proteomes" id="UP000547674"/>
    </source>
</evidence>
<dbReference type="InterPro" id="IPR019734">
    <property type="entry name" value="TPR_rpt"/>
</dbReference>
<comment type="caution">
    <text evidence="3">The sequence shown here is derived from an EMBL/GenBank/DDBJ whole genome shotgun (WGS) entry which is preliminary data.</text>
</comment>
<dbReference type="PROSITE" id="PS51257">
    <property type="entry name" value="PROKAR_LIPOPROTEIN"/>
    <property type="match status" value="1"/>
</dbReference>
<organism evidence="3 4">
    <name type="scientific">Eiseniibacteriota bacterium</name>
    <dbReference type="NCBI Taxonomy" id="2212470"/>
    <lineage>
        <taxon>Bacteria</taxon>
        <taxon>Candidatus Eiseniibacteriota</taxon>
    </lineage>
</organism>
<evidence type="ECO:0000313" key="3">
    <source>
        <dbReference type="EMBL" id="NNF07025.1"/>
    </source>
</evidence>
<accession>A0A7Y2H2H9</accession>
<dbReference type="InterPro" id="IPR011990">
    <property type="entry name" value="TPR-like_helical_dom_sf"/>
</dbReference>
<proteinExistence type="predicted"/>
<reference evidence="3 4" key="1">
    <citation type="submission" date="2020-03" db="EMBL/GenBank/DDBJ databases">
        <title>Metabolic flexibility allows generalist bacteria to become dominant in a frequently disturbed ecosystem.</title>
        <authorList>
            <person name="Chen Y.-J."/>
            <person name="Leung P.M."/>
            <person name="Bay S.K."/>
            <person name="Hugenholtz P."/>
            <person name="Kessler A.J."/>
            <person name="Shelley G."/>
            <person name="Waite D.W."/>
            <person name="Cook P.L."/>
            <person name="Greening C."/>
        </authorList>
    </citation>
    <scope>NUCLEOTIDE SEQUENCE [LARGE SCALE GENOMIC DNA]</scope>
    <source>
        <strain evidence="3">SS_bin_28</strain>
    </source>
</reference>
<name>A0A7Y2H2H9_UNCEI</name>
<protein>
    <recommendedName>
        <fullName evidence="5">Tetratricopeptide repeat protein</fullName>
    </recommendedName>
</protein>
<dbReference type="SUPFAM" id="SSF48452">
    <property type="entry name" value="TPR-like"/>
    <property type="match status" value="1"/>
</dbReference>
<sequence>MIHRVPHRRFSIALGVALSCVLLCLSFSTAWSHGAEHALIEAATKAIEEEPSRPELWLHRGELHREHQSFKKAAADYTKAESLGADPRLLTLCRAELALDDSRPEACLQLLDHEALARDIDGTRMRAAALFDLQKPEEAVRSLALALELDHESRPSHYLELALAYQDLGQTEDGLSILDEGIEALGSVTSLELEAVAFEQQLKRFDAALARLDRLETQFQRKETLLVRRATVLRASGRELEAEAAYTEALLCIEALSPKLRKTDLVQQLEAEIHRALTK</sequence>
<evidence type="ECO:0000256" key="1">
    <source>
        <dbReference type="ARBA" id="ARBA00022737"/>
    </source>
</evidence>
<dbReference type="InterPro" id="IPR050498">
    <property type="entry name" value="Ycf3"/>
</dbReference>
<dbReference type="AlphaFoldDB" id="A0A7Y2H2H9"/>
<dbReference type="EMBL" id="JABDJR010000386">
    <property type="protein sequence ID" value="NNF07025.1"/>
    <property type="molecule type" value="Genomic_DNA"/>
</dbReference>
<dbReference type="Proteomes" id="UP000547674">
    <property type="component" value="Unassembled WGS sequence"/>
</dbReference>
<dbReference type="Gene3D" id="1.25.40.10">
    <property type="entry name" value="Tetratricopeptide repeat domain"/>
    <property type="match status" value="2"/>
</dbReference>